<dbReference type="Pfam" id="PF07885">
    <property type="entry name" value="Ion_trans_2"/>
    <property type="match status" value="1"/>
</dbReference>
<keyword evidence="1" id="KW-0812">Transmembrane</keyword>
<feature type="transmembrane region" description="Helical" evidence="1">
    <location>
        <begin position="59"/>
        <end position="86"/>
    </location>
</feature>
<dbReference type="Proteomes" id="UP000334019">
    <property type="component" value="Chromosome"/>
</dbReference>
<name>A0A5Q2RP33_9ACTN</name>
<gene>
    <name evidence="3" type="ORF">GH723_15290</name>
</gene>
<keyword evidence="3" id="KW-0406">Ion transport</keyword>
<organism evidence="3 4">
    <name type="scientific">Actinomarinicola tropica</name>
    <dbReference type="NCBI Taxonomy" id="2789776"/>
    <lineage>
        <taxon>Bacteria</taxon>
        <taxon>Bacillati</taxon>
        <taxon>Actinomycetota</taxon>
        <taxon>Acidimicrobiia</taxon>
        <taxon>Acidimicrobiales</taxon>
        <taxon>Iamiaceae</taxon>
        <taxon>Actinomarinicola</taxon>
    </lineage>
</organism>
<dbReference type="Gene3D" id="1.10.287.70">
    <property type="match status" value="1"/>
</dbReference>
<keyword evidence="1" id="KW-0472">Membrane</keyword>
<dbReference type="SUPFAM" id="SSF81324">
    <property type="entry name" value="Voltage-gated potassium channels"/>
    <property type="match status" value="1"/>
</dbReference>
<dbReference type="KEGG" id="atq:GH723_15290"/>
<dbReference type="RefSeq" id="WP_153760455.1">
    <property type="nucleotide sequence ID" value="NZ_CP045851.1"/>
</dbReference>
<keyword evidence="4" id="KW-1185">Reference proteome</keyword>
<feature type="transmembrane region" description="Helical" evidence="1">
    <location>
        <begin position="98"/>
        <end position="118"/>
    </location>
</feature>
<evidence type="ECO:0000259" key="2">
    <source>
        <dbReference type="Pfam" id="PF07885"/>
    </source>
</evidence>
<dbReference type="InterPro" id="IPR013099">
    <property type="entry name" value="K_chnl_dom"/>
</dbReference>
<dbReference type="EMBL" id="CP045851">
    <property type="protein sequence ID" value="QGG96351.1"/>
    <property type="molecule type" value="Genomic_DNA"/>
</dbReference>
<feature type="domain" description="Potassium channel" evidence="2">
    <location>
        <begin position="74"/>
        <end position="151"/>
    </location>
</feature>
<sequence>MAALILLGLAILAVTIVDVVWTTFAAGSGAGPVTSRIADAAWRGALALHARRPGHRALSAAGVAVAASVLVLWTALALVGWTLVFASAEGAVREPSGVPASLSGRVYFVGFSVFTLGLGDLQPGEGWWRIATAVMSGTGLVLVTLTITFLLPVVSAVSARRQFANHVSSLGRSPTDLLTRAWSGSGFGSLSQHLTDLTPVVESLRQQRLAYPVVRYFHSVERDAALGPAVVTLTEALHLLDAVDPDARPDPAATRPLLAALDGLLAGVPPRAGDEVPAPDVQALIALDIPLVADAVPPSTDVEERRARVVGLLVDEGWDDELVRPRG</sequence>
<evidence type="ECO:0000256" key="1">
    <source>
        <dbReference type="SAM" id="Phobius"/>
    </source>
</evidence>
<keyword evidence="1" id="KW-1133">Transmembrane helix</keyword>
<protein>
    <submittedName>
        <fullName evidence="3">Two pore domain potassium channel family protein</fullName>
    </submittedName>
</protein>
<keyword evidence="3" id="KW-0813">Transport</keyword>
<evidence type="ECO:0000313" key="3">
    <source>
        <dbReference type="EMBL" id="QGG96351.1"/>
    </source>
</evidence>
<proteinExistence type="predicted"/>
<feature type="transmembrane region" description="Helical" evidence="1">
    <location>
        <begin position="130"/>
        <end position="154"/>
    </location>
</feature>
<keyword evidence="3" id="KW-0407">Ion channel</keyword>
<reference evidence="3 4" key="1">
    <citation type="submission" date="2019-11" db="EMBL/GenBank/DDBJ databases">
        <authorList>
            <person name="He Y."/>
        </authorList>
    </citation>
    <scope>NUCLEOTIDE SEQUENCE [LARGE SCALE GENOMIC DNA]</scope>
    <source>
        <strain evidence="3 4">SCSIO 58843</strain>
    </source>
</reference>
<dbReference type="AlphaFoldDB" id="A0A5Q2RP33"/>
<accession>A0A5Q2RP33</accession>
<dbReference type="GO" id="GO:0034220">
    <property type="term" value="P:monoatomic ion transmembrane transport"/>
    <property type="evidence" value="ECO:0007669"/>
    <property type="project" value="UniProtKB-KW"/>
</dbReference>
<evidence type="ECO:0000313" key="4">
    <source>
        <dbReference type="Proteomes" id="UP000334019"/>
    </source>
</evidence>